<feature type="domain" description="Protein FecR C-terminal" evidence="3">
    <location>
        <begin position="253"/>
        <end position="318"/>
    </location>
</feature>
<evidence type="ECO:0000313" key="4">
    <source>
        <dbReference type="EMBL" id="RIJ50457.1"/>
    </source>
</evidence>
<gene>
    <name evidence="4" type="ORF">D1614_00515</name>
</gene>
<dbReference type="Pfam" id="PF04773">
    <property type="entry name" value="FecR"/>
    <property type="match status" value="1"/>
</dbReference>
<keyword evidence="1" id="KW-0472">Membrane</keyword>
<accession>A0A399T8D4</accession>
<keyword evidence="1" id="KW-0812">Transmembrane</keyword>
<comment type="caution">
    <text evidence="4">The sequence shown here is derived from an EMBL/GenBank/DDBJ whole genome shotgun (WGS) entry which is preliminary data.</text>
</comment>
<sequence>MKNLFKKYYNSVLHPDEFPKVSAFITDKKNEFMIFSLMKPFWNKEINAEDVNPKTNPALYERIKEAISLENQKTMRRKIKIYAWGLRVAAVLVLALLVSTIFFFQKAGQGQLADQIQTIVTPPGAKTNITLPDGSLVWLNSETTLSYPLKFKHTRPVTLVGEAYFDVEKNNKPFVVITNYGDVEVKGTSFNVKAYTDDNAFETTLEEGIVAFKATGETEGITLRPGEQVIKTDKGFAVTQVETKYFTSWKEGKLLFNREPFPLFIKKLERWYNVSIECPDHELDELWYTGTIEMESISEVMEMISKASPVTYSFNEKTRVFTIKKKK</sequence>
<dbReference type="GO" id="GO:0016989">
    <property type="term" value="F:sigma factor antagonist activity"/>
    <property type="evidence" value="ECO:0007669"/>
    <property type="project" value="TreeGrafter"/>
</dbReference>
<protein>
    <submittedName>
        <fullName evidence="4">FecR family protein</fullName>
    </submittedName>
</protein>
<evidence type="ECO:0000256" key="1">
    <source>
        <dbReference type="SAM" id="Phobius"/>
    </source>
</evidence>
<dbReference type="InterPro" id="IPR012373">
    <property type="entry name" value="Ferrdict_sens_TM"/>
</dbReference>
<dbReference type="PANTHER" id="PTHR30273">
    <property type="entry name" value="PERIPLASMIC SIGNAL SENSOR AND SIGMA FACTOR ACTIVATOR FECR-RELATED"/>
    <property type="match status" value="1"/>
</dbReference>
<evidence type="ECO:0000259" key="3">
    <source>
        <dbReference type="Pfam" id="PF16344"/>
    </source>
</evidence>
<keyword evidence="5" id="KW-1185">Reference proteome</keyword>
<dbReference type="AlphaFoldDB" id="A0A399T8D4"/>
<dbReference type="Gene3D" id="2.60.120.1440">
    <property type="match status" value="1"/>
</dbReference>
<reference evidence="4 5" key="1">
    <citation type="submission" date="2018-08" db="EMBL/GenBank/DDBJ databases">
        <title>Pallidiluteibacterium maritimus gen. nov., sp. nov., isolated from coastal sediment.</title>
        <authorList>
            <person name="Zhou L.Y."/>
        </authorList>
    </citation>
    <scope>NUCLEOTIDE SEQUENCE [LARGE SCALE GENOMIC DNA]</scope>
    <source>
        <strain evidence="4 5">XSD2</strain>
    </source>
</reference>
<dbReference type="OrthoDB" id="1096949at2"/>
<dbReference type="InterPro" id="IPR032508">
    <property type="entry name" value="FecR_C"/>
</dbReference>
<organism evidence="4 5">
    <name type="scientific">Maribellus luteus</name>
    <dbReference type="NCBI Taxonomy" id="2305463"/>
    <lineage>
        <taxon>Bacteria</taxon>
        <taxon>Pseudomonadati</taxon>
        <taxon>Bacteroidota</taxon>
        <taxon>Bacteroidia</taxon>
        <taxon>Marinilabiliales</taxon>
        <taxon>Prolixibacteraceae</taxon>
        <taxon>Maribellus</taxon>
    </lineage>
</organism>
<dbReference type="InterPro" id="IPR006860">
    <property type="entry name" value="FecR"/>
</dbReference>
<dbReference type="EMBL" id="QWGR01000001">
    <property type="protein sequence ID" value="RIJ50457.1"/>
    <property type="molecule type" value="Genomic_DNA"/>
</dbReference>
<proteinExistence type="predicted"/>
<dbReference type="PANTHER" id="PTHR30273:SF2">
    <property type="entry name" value="PROTEIN FECR"/>
    <property type="match status" value="1"/>
</dbReference>
<keyword evidence="1" id="KW-1133">Transmembrane helix</keyword>
<dbReference type="Pfam" id="PF16344">
    <property type="entry name" value="FecR_C"/>
    <property type="match status" value="1"/>
</dbReference>
<feature type="domain" description="FecR protein" evidence="2">
    <location>
        <begin position="118"/>
        <end position="210"/>
    </location>
</feature>
<name>A0A399T8D4_9BACT</name>
<evidence type="ECO:0000313" key="5">
    <source>
        <dbReference type="Proteomes" id="UP000265926"/>
    </source>
</evidence>
<feature type="transmembrane region" description="Helical" evidence="1">
    <location>
        <begin position="81"/>
        <end position="104"/>
    </location>
</feature>
<evidence type="ECO:0000259" key="2">
    <source>
        <dbReference type="Pfam" id="PF04773"/>
    </source>
</evidence>
<dbReference type="Proteomes" id="UP000265926">
    <property type="component" value="Unassembled WGS sequence"/>
</dbReference>
<dbReference type="RefSeq" id="WP_119435927.1">
    <property type="nucleotide sequence ID" value="NZ_QWGR01000001.1"/>
</dbReference>
<dbReference type="Gene3D" id="3.55.50.30">
    <property type="match status" value="1"/>
</dbReference>